<evidence type="ECO:0000313" key="6">
    <source>
        <dbReference type="Proteomes" id="UP000252479"/>
    </source>
</evidence>
<dbReference type="InterPro" id="IPR016181">
    <property type="entry name" value="Acyl_CoA_acyltransferase"/>
</dbReference>
<keyword evidence="2" id="KW-0012">Acyltransferase</keyword>
<protein>
    <submittedName>
        <fullName evidence="5">GNAT family N-acetyltransferase</fullName>
    </submittedName>
</protein>
<dbReference type="Gene3D" id="3.40.630.30">
    <property type="match status" value="1"/>
</dbReference>
<dbReference type="PANTHER" id="PTHR43792:SF8">
    <property type="entry name" value="[RIBOSOMAL PROTEIN US5]-ALANINE N-ACETYLTRANSFERASE"/>
    <property type="match status" value="1"/>
</dbReference>
<dbReference type="SUPFAM" id="SSF55729">
    <property type="entry name" value="Acyl-CoA N-acyltransferases (Nat)"/>
    <property type="match status" value="1"/>
</dbReference>
<dbReference type="OrthoDB" id="9801669at2"/>
<feature type="domain" description="N-acetyltransferase" evidence="4">
    <location>
        <begin position="35"/>
        <end position="191"/>
    </location>
</feature>
<reference evidence="5 6" key="1">
    <citation type="journal article" date="2017" name="Elife">
        <title>Extensive horizontal gene transfer in cheese-associated bacteria.</title>
        <authorList>
            <person name="Bonham K.S."/>
            <person name="Wolfe B.E."/>
            <person name="Dutton R.J."/>
        </authorList>
    </citation>
    <scope>NUCLEOTIDE SEQUENCE [LARGE SCALE GENOMIC DNA]</scope>
    <source>
        <strain evidence="5 6">JB196</strain>
    </source>
</reference>
<keyword evidence="6" id="KW-1185">Reference proteome</keyword>
<dbReference type="GO" id="GO:0008999">
    <property type="term" value="F:protein-N-terminal-alanine acetyltransferase activity"/>
    <property type="evidence" value="ECO:0007669"/>
    <property type="project" value="TreeGrafter"/>
</dbReference>
<name>A0A368LMR8_9VIBR</name>
<dbReference type="AlphaFoldDB" id="A0A368LMR8"/>
<sequence length="196" mass="22890">MDINGASRYILNGGHFDIHDHRVRLIRKGDDLLLSNFYQVNKRHLTPWEPVRSPSFYTQSGWFDRIENIVTMHVKQTGFSFIILNRHETQVLGTVNFSNVSRYPLYACYLGYALAEDSQKQGIMQTTLPVLIQWMFQNQNMHRVMAAYIPDNISSEKVLLKQGFVQEGTAKDYLLINGKWQTHHLMSFTNPHWKSE</sequence>
<keyword evidence="1 5" id="KW-0808">Transferase</keyword>
<dbReference type="Proteomes" id="UP000252479">
    <property type="component" value="Unassembled WGS sequence"/>
</dbReference>
<proteinExistence type="inferred from homology"/>
<evidence type="ECO:0000256" key="3">
    <source>
        <dbReference type="ARBA" id="ARBA00038502"/>
    </source>
</evidence>
<dbReference type="PROSITE" id="PS51186">
    <property type="entry name" value="GNAT"/>
    <property type="match status" value="1"/>
</dbReference>
<evidence type="ECO:0000256" key="2">
    <source>
        <dbReference type="ARBA" id="ARBA00023315"/>
    </source>
</evidence>
<organism evidence="5 6">
    <name type="scientific">Vibrio casei</name>
    <dbReference type="NCBI Taxonomy" id="673372"/>
    <lineage>
        <taxon>Bacteria</taxon>
        <taxon>Pseudomonadati</taxon>
        <taxon>Pseudomonadota</taxon>
        <taxon>Gammaproteobacteria</taxon>
        <taxon>Vibrionales</taxon>
        <taxon>Vibrionaceae</taxon>
        <taxon>Vibrio</taxon>
    </lineage>
</organism>
<accession>A0A368LMR8</accession>
<dbReference type="InterPro" id="IPR000182">
    <property type="entry name" value="GNAT_dom"/>
</dbReference>
<dbReference type="PANTHER" id="PTHR43792">
    <property type="entry name" value="GNAT FAMILY, PUTATIVE (AFU_ORTHOLOGUE AFUA_3G00765)-RELATED-RELATED"/>
    <property type="match status" value="1"/>
</dbReference>
<dbReference type="EMBL" id="QPGL01000001">
    <property type="protein sequence ID" value="RCS73147.1"/>
    <property type="molecule type" value="Genomic_DNA"/>
</dbReference>
<comment type="similarity">
    <text evidence="3">Belongs to the acetyltransferase family. RimJ subfamily.</text>
</comment>
<dbReference type="Pfam" id="PF13302">
    <property type="entry name" value="Acetyltransf_3"/>
    <property type="match status" value="1"/>
</dbReference>
<dbReference type="GO" id="GO:0005737">
    <property type="term" value="C:cytoplasm"/>
    <property type="evidence" value="ECO:0007669"/>
    <property type="project" value="TreeGrafter"/>
</dbReference>
<gene>
    <name evidence="5" type="ORF">CIK83_05680</name>
</gene>
<comment type="caution">
    <text evidence="5">The sequence shown here is derived from an EMBL/GenBank/DDBJ whole genome shotgun (WGS) entry which is preliminary data.</text>
</comment>
<dbReference type="InterPro" id="IPR051531">
    <property type="entry name" value="N-acetyltransferase"/>
</dbReference>
<evidence type="ECO:0000256" key="1">
    <source>
        <dbReference type="ARBA" id="ARBA00022679"/>
    </source>
</evidence>
<evidence type="ECO:0000259" key="4">
    <source>
        <dbReference type="PROSITE" id="PS51186"/>
    </source>
</evidence>
<evidence type="ECO:0000313" key="5">
    <source>
        <dbReference type="EMBL" id="RCS73147.1"/>
    </source>
</evidence>